<evidence type="ECO:0000313" key="2">
    <source>
        <dbReference type="EMBL" id="EDR07541.1"/>
    </source>
</evidence>
<proteinExistence type="predicted"/>
<sequence>MRKEVMAKRRFRKHENSDGQLRSRASGSAANGNPRKPVLIAGARDMKVVLLGGEVRVSVLSTSGTCSDFNFLFVRAHASVLLVMTNQPGKVNEVPTHKEVLAKLRFNKHKNFGDQLPSQTSRCVGGTVDSNSQGLISAAVNAQGMPSTGGDVKPNLRKSLNSGSAVRQVDNAHLGRPLSPVDVHGRSGPSRIVPRTNEPRNPPHTDKAVHLDSQPSVSLAVELERMQVLGSELLRNDAQTSVDTVSPSANSPKKRPRKQKGAPADDVALARLRPRHSHNLGDIGGRDVIMSSHEEAYVGSSSSQISVQGEGETSEIGKSDPGQMNDTNLEITIPQNVNNPDVDHPRKEKMLYVKRNQSRFNWYQLNHNQARPQKAPLRRRSKGGRVERLRNL</sequence>
<dbReference type="Proteomes" id="UP000001194">
    <property type="component" value="Unassembled WGS sequence"/>
</dbReference>
<dbReference type="EMBL" id="DS547104">
    <property type="protein sequence ID" value="EDR07541.1"/>
    <property type="molecule type" value="Genomic_DNA"/>
</dbReference>
<accession>B0DD26</accession>
<feature type="compositionally biased region" description="Polar residues" evidence="1">
    <location>
        <begin position="18"/>
        <end position="31"/>
    </location>
</feature>
<feature type="compositionally biased region" description="Basic and acidic residues" evidence="1">
    <location>
        <begin position="197"/>
        <end position="210"/>
    </location>
</feature>
<protein>
    <submittedName>
        <fullName evidence="2">Predicted protein</fullName>
    </submittedName>
</protein>
<keyword evidence="3" id="KW-1185">Reference proteome</keyword>
<feature type="region of interest" description="Disordered" evidence="1">
    <location>
        <begin position="368"/>
        <end position="392"/>
    </location>
</feature>
<organism evidence="3">
    <name type="scientific">Laccaria bicolor (strain S238N-H82 / ATCC MYA-4686)</name>
    <name type="common">Bicoloured deceiver</name>
    <name type="synonym">Laccaria laccata var. bicolor</name>
    <dbReference type="NCBI Taxonomy" id="486041"/>
    <lineage>
        <taxon>Eukaryota</taxon>
        <taxon>Fungi</taxon>
        <taxon>Dikarya</taxon>
        <taxon>Basidiomycota</taxon>
        <taxon>Agaricomycotina</taxon>
        <taxon>Agaricomycetes</taxon>
        <taxon>Agaricomycetidae</taxon>
        <taxon>Agaricales</taxon>
        <taxon>Agaricineae</taxon>
        <taxon>Hydnangiaceae</taxon>
        <taxon>Laccaria</taxon>
    </lineage>
</organism>
<feature type="region of interest" description="Disordered" evidence="1">
    <location>
        <begin position="1"/>
        <end position="36"/>
    </location>
</feature>
<dbReference type="HOGENOM" id="CLU_704123_0_0_1"/>
<dbReference type="AlphaFoldDB" id="B0DD26"/>
<feature type="compositionally biased region" description="Low complexity" evidence="1">
    <location>
        <begin position="300"/>
        <end position="311"/>
    </location>
</feature>
<dbReference type="KEGG" id="lbc:LACBIDRAFT_298541"/>
<feature type="region of interest" description="Disordered" evidence="1">
    <location>
        <begin position="232"/>
        <end position="265"/>
    </location>
</feature>
<dbReference type="InParanoid" id="B0DD26"/>
<dbReference type="GeneID" id="6077643"/>
<feature type="compositionally biased region" description="Polar residues" evidence="1">
    <location>
        <begin position="237"/>
        <end position="251"/>
    </location>
</feature>
<evidence type="ECO:0000313" key="3">
    <source>
        <dbReference type="Proteomes" id="UP000001194"/>
    </source>
</evidence>
<reference evidence="2 3" key="1">
    <citation type="journal article" date="2008" name="Nature">
        <title>The genome of Laccaria bicolor provides insights into mycorrhizal symbiosis.</title>
        <authorList>
            <person name="Martin F."/>
            <person name="Aerts A."/>
            <person name="Ahren D."/>
            <person name="Brun A."/>
            <person name="Danchin E.G.J."/>
            <person name="Duchaussoy F."/>
            <person name="Gibon J."/>
            <person name="Kohler A."/>
            <person name="Lindquist E."/>
            <person name="Pereda V."/>
            <person name="Salamov A."/>
            <person name="Shapiro H.J."/>
            <person name="Wuyts J."/>
            <person name="Blaudez D."/>
            <person name="Buee M."/>
            <person name="Brokstein P."/>
            <person name="Canbaeck B."/>
            <person name="Cohen D."/>
            <person name="Courty P.E."/>
            <person name="Coutinho P.M."/>
            <person name="Delaruelle C."/>
            <person name="Detter J.C."/>
            <person name="Deveau A."/>
            <person name="DiFazio S."/>
            <person name="Duplessis S."/>
            <person name="Fraissinet-Tachet L."/>
            <person name="Lucic E."/>
            <person name="Frey-Klett P."/>
            <person name="Fourrey C."/>
            <person name="Feussner I."/>
            <person name="Gay G."/>
            <person name="Grimwood J."/>
            <person name="Hoegger P.J."/>
            <person name="Jain P."/>
            <person name="Kilaru S."/>
            <person name="Labbe J."/>
            <person name="Lin Y.C."/>
            <person name="Legue V."/>
            <person name="Le Tacon F."/>
            <person name="Marmeisse R."/>
            <person name="Melayah D."/>
            <person name="Montanini B."/>
            <person name="Muratet M."/>
            <person name="Nehls U."/>
            <person name="Niculita-Hirzel H."/>
            <person name="Oudot-Le Secq M.P."/>
            <person name="Peter M."/>
            <person name="Quesneville H."/>
            <person name="Rajashekar B."/>
            <person name="Reich M."/>
            <person name="Rouhier N."/>
            <person name="Schmutz J."/>
            <person name="Yin T."/>
            <person name="Chalot M."/>
            <person name="Henrissat B."/>
            <person name="Kuees U."/>
            <person name="Lucas S."/>
            <person name="Van de Peer Y."/>
            <person name="Podila G.K."/>
            <person name="Polle A."/>
            <person name="Pukkila P.J."/>
            <person name="Richardson P.M."/>
            <person name="Rouze P."/>
            <person name="Sanders I.R."/>
            <person name="Stajich J.E."/>
            <person name="Tunlid A."/>
            <person name="Tuskan G."/>
            <person name="Grigoriev I.V."/>
        </authorList>
    </citation>
    <scope>NUCLEOTIDE SEQUENCE [LARGE SCALE GENOMIC DNA]</scope>
    <source>
        <strain evidence="3">S238N-H82 / ATCC MYA-4686</strain>
    </source>
</reference>
<dbReference type="OrthoDB" id="10592404at2759"/>
<evidence type="ECO:0000256" key="1">
    <source>
        <dbReference type="SAM" id="MobiDB-lite"/>
    </source>
</evidence>
<feature type="region of interest" description="Disordered" evidence="1">
    <location>
        <begin position="173"/>
        <end position="213"/>
    </location>
</feature>
<name>B0DD26_LACBS</name>
<gene>
    <name evidence="2" type="ORF">LACBIDRAFT_298541</name>
</gene>
<feature type="region of interest" description="Disordered" evidence="1">
    <location>
        <begin position="300"/>
        <end position="323"/>
    </location>
</feature>
<dbReference type="RefSeq" id="XP_001881933.1">
    <property type="nucleotide sequence ID" value="XM_001881898.1"/>
</dbReference>